<dbReference type="SUPFAM" id="SSF51261">
    <property type="entry name" value="Duplicated hybrid motif"/>
    <property type="match status" value="1"/>
</dbReference>
<gene>
    <name evidence="2" type="ORF">DI487_08700</name>
</gene>
<dbReference type="InterPro" id="IPR016047">
    <property type="entry name" value="M23ase_b-sheet_dom"/>
</dbReference>
<dbReference type="AlphaFoldDB" id="A0A2U8QUY1"/>
<dbReference type="PANTHER" id="PTHR21666">
    <property type="entry name" value="PEPTIDASE-RELATED"/>
    <property type="match status" value="1"/>
</dbReference>
<dbReference type="OrthoDB" id="9809488at2"/>
<feature type="domain" description="M23ase beta-sheet core" evidence="1">
    <location>
        <begin position="143"/>
        <end position="246"/>
    </location>
</feature>
<dbReference type="Proteomes" id="UP000245429">
    <property type="component" value="Chromosome"/>
</dbReference>
<reference evidence="2 3" key="1">
    <citation type="submission" date="2018-05" db="EMBL/GenBank/DDBJ databases">
        <title>Flavobacterium sp. MEBiC07310.</title>
        <authorList>
            <person name="Baek K."/>
        </authorList>
    </citation>
    <scope>NUCLEOTIDE SEQUENCE [LARGE SCALE GENOMIC DNA]</scope>
    <source>
        <strain evidence="2 3">MEBiC07310</strain>
    </source>
</reference>
<dbReference type="RefSeq" id="WP_109569300.1">
    <property type="nucleotide sequence ID" value="NZ_CP029463.1"/>
</dbReference>
<organism evidence="2 3">
    <name type="scientific">Flavobacterium sediminis</name>
    <dbReference type="NCBI Taxonomy" id="2201181"/>
    <lineage>
        <taxon>Bacteria</taxon>
        <taxon>Pseudomonadati</taxon>
        <taxon>Bacteroidota</taxon>
        <taxon>Flavobacteriia</taxon>
        <taxon>Flavobacteriales</taxon>
        <taxon>Flavobacteriaceae</taxon>
        <taxon>Flavobacterium</taxon>
    </lineage>
</organism>
<accession>A0A2U8QUY1</accession>
<name>A0A2U8QUY1_9FLAO</name>
<protein>
    <recommendedName>
        <fullName evidence="1">M23ase beta-sheet core domain-containing protein</fullName>
    </recommendedName>
</protein>
<evidence type="ECO:0000313" key="3">
    <source>
        <dbReference type="Proteomes" id="UP000245429"/>
    </source>
</evidence>
<dbReference type="Gene3D" id="2.70.70.10">
    <property type="entry name" value="Glucose Permease (Domain IIA)"/>
    <property type="match status" value="1"/>
</dbReference>
<dbReference type="Pfam" id="PF01551">
    <property type="entry name" value="Peptidase_M23"/>
    <property type="match status" value="1"/>
</dbReference>
<dbReference type="EMBL" id="CP029463">
    <property type="protein sequence ID" value="AWM13933.1"/>
    <property type="molecule type" value="Genomic_DNA"/>
</dbReference>
<evidence type="ECO:0000313" key="2">
    <source>
        <dbReference type="EMBL" id="AWM13933.1"/>
    </source>
</evidence>
<sequence length="273" mass="31345">MKIVCQVSVFLLLTLFSCKTKKSVFEVQKINSKKNYFVQSRKSSDSIFLTIYNKAETPFYLYSKDKMMDSLLVNRNSNVVNDRDSLKLELSLIEFRDISISTINAKQKFEIEPKINLPFPKGKEYRVLQGYNGDFSHNTLKSKYALDFEMNVGDTICAVAEGVVVEMVEGYQFGGKQEKWKGFDNFIWIYHPKMNLISSYAHLRKDGSLVNIGEKVLANQPIAISGNTGFSTEPHLHFHMLKLSENYNYESIRYDFVEGYVGDGIKKGDLLKK</sequence>
<dbReference type="PROSITE" id="PS51257">
    <property type="entry name" value="PROKAR_LIPOPROTEIN"/>
    <property type="match status" value="1"/>
</dbReference>
<dbReference type="CDD" id="cd12797">
    <property type="entry name" value="M23_peptidase"/>
    <property type="match status" value="1"/>
</dbReference>
<dbReference type="KEGG" id="fse:DI487_08700"/>
<dbReference type="PANTHER" id="PTHR21666:SF270">
    <property type="entry name" value="MUREIN HYDROLASE ACTIVATOR ENVC"/>
    <property type="match status" value="1"/>
</dbReference>
<dbReference type="InterPro" id="IPR011055">
    <property type="entry name" value="Dup_hybrid_motif"/>
</dbReference>
<keyword evidence="3" id="KW-1185">Reference proteome</keyword>
<evidence type="ECO:0000259" key="1">
    <source>
        <dbReference type="Pfam" id="PF01551"/>
    </source>
</evidence>
<dbReference type="InterPro" id="IPR050570">
    <property type="entry name" value="Cell_wall_metabolism_enzyme"/>
</dbReference>
<proteinExistence type="predicted"/>
<dbReference type="GO" id="GO:0004222">
    <property type="term" value="F:metalloendopeptidase activity"/>
    <property type="evidence" value="ECO:0007669"/>
    <property type="project" value="TreeGrafter"/>
</dbReference>